<evidence type="ECO:0000313" key="2">
    <source>
        <dbReference type="Proteomes" id="UP001159427"/>
    </source>
</evidence>
<reference evidence="1 2" key="1">
    <citation type="submission" date="2022-05" db="EMBL/GenBank/DDBJ databases">
        <authorList>
            <consortium name="Genoscope - CEA"/>
            <person name="William W."/>
        </authorList>
    </citation>
    <scope>NUCLEOTIDE SEQUENCE [LARGE SCALE GENOMIC DNA]</scope>
</reference>
<sequence>MMKEFSLIDVYRNLNPNKLCFTHKSKLSSRIDFFLVSQPLANRVSHLDTLVSIAPDHKAIRVQLQLENDNRGPGLWKFNNSLLEDEIYVKLITDSYAMQKLDTILGIWNSRNLTLFGKCLKTKSLGISQLVHPLSTLDFPTQLVQAVNSSIFKFIWKNRRDKIKRKIMVQDYNKGGLRAPSIETMAKSLKLAWISRFLQSIPAHDDESWKVIPNHFLDKYGGLNFLLRCNYDKNFLDKM</sequence>
<keyword evidence="2" id="KW-1185">Reference proteome</keyword>
<protein>
    <recommendedName>
        <fullName evidence="3">Reverse transcriptase</fullName>
    </recommendedName>
</protein>
<dbReference type="EMBL" id="CALNXI010000544">
    <property type="protein sequence ID" value="CAH3028976.1"/>
    <property type="molecule type" value="Genomic_DNA"/>
</dbReference>
<dbReference type="Proteomes" id="UP001159427">
    <property type="component" value="Unassembled WGS sequence"/>
</dbReference>
<dbReference type="InterPro" id="IPR036691">
    <property type="entry name" value="Endo/exonu/phosph_ase_sf"/>
</dbReference>
<name>A0ABN8MNP1_9CNID</name>
<dbReference type="SUPFAM" id="SSF56219">
    <property type="entry name" value="DNase I-like"/>
    <property type="match status" value="1"/>
</dbReference>
<evidence type="ECO:0000313" key="1">
    <source>
        <dbReference type="EMBL" id="CAH3028976.1"/>
    </source>
</evidence>
<dbReference type="Gene3D" id="3.60.10.10">
    <property type="entry name" value="Endonuclease/exonuclease/phosphatase"/>
    <property type="match status" value="1"/>
</dbReference>
<proteinExistence type="predicted"/>
<gene>
    <name evidence="1" type="ORF">PEVE_00035273</name>
</gene>
<organism evidence="1 2">
    <name type="scientific">Porites evermanni</name>
    <dbReference type="NCBI Taxonomy" id="104178"/>
    <lineage>
        <taxon>Eukaryota</taxon>
        <taxon>Metazoa</taxon>
        <taxon>Cnidaria</taxon>
        <taxon>Anthozoa</taxon>
        <taxon>Hexacorallia</taxon>
        <taxon>Scleractinia</taxon>
        <taxon>Fungiina</taxon>
        <taxon>Poritidae</taxon>
        <taxon>Porites</taxon>
    </lineage>
</organism>
<accession>A0ABN8MNP1</accession>
<evidence type="ECO:0008006" key="3">
    <source>
        <dbReference type="Google" id="ProtNLM"/>
    </source>
</evidence>
<comment type="caution">
    <text evidence="1">The sequence shown here is derived from an EMBL/GenBank/DDBJ whole genome shotgun (WGS) entry which is preliminary data.</text>
</comment>